<dbReference type="RefSeq" id="WP_202953640.1">
    <property type="nucleotide sequence ID" value="NZ_JAPCID010000006.1"/>
</dbReference>
<evidence type="ECO:0000256" key="6">
    <source>
        <dbReference type="ARBA" id="ARBA00022898"/>
    </source>
</evidence>
<evidence type="ECO:0000256" key="2">
    <source>
        <dbReference type="ARBA" id="ARBA00007970"/>
    </source>
</evidence>
<comment type="pathway">
    <text evidence="1">Amino-acid biosynthesis; L-histidine biosynthesis; L-histidine from 5-phospho-alpha-D-ribose 1-diphosphate: step 7/9.</text>
</comment>
<evidence type="ECO:0000256" key="5">
    <source>
        <dbReference type="ARBA" id="ARBA00022679"/>
    </source>
</evidence>
<sequence length="526" mass="55796">MSLILVIGGRRSGKSAYAESLIPGGTYLATGAATDAEMRERIAAHQARRGPEWRTIEVEDDLPGALAQATGPVLLDGLGAWIAGVMHRHGAFHSGDLTSLIHASGGPIEPVLRAGVAALAAPRAHDVIVVAEEAGLGPTPAEAATRRWLDLTGDATQTLSAAADRVVLVVAGRPLELPEQNLKPIEHHLSGSDPFRLRSVGANTPGRVIHGDKLVRPGDADFAVNVVEGPPPQWLTEAVQQAWERIGPYPDETPARSAIAAKHGVQPEQVLLLNGAAEGFWLLAAATPPTTRSAIITPAFGEPAAALKANGHEPQRIQRTPPFAVPHVPDDIDLLFVTNPCNPTGTLHTADAIERLTRPGRTLLVDESFMDFVQHPQPSVAGRHGTAVLRSLTKAYSIAGLRAGYLIADPELVARLDARRQAWPVNALALAAMTAWAQQPADDAVIDRTTAHREALTDRLEQAGLHVYPGAANFVLVRVPPGTTERLREQGVAVRPTEDLGLDGEHVRIAVREDADQLIAALAALP</sequence>
<dbReference type="SUPFAM" id="SSF53383">
    <property type="entry name" value="PLP-dependent transferases"/>
    <property type="match status" value="1"/>
</dbReference>
<protein>
    <recommendedName>
        <fullName evidence="9">Aminotransferase</fullName>
        <ecNumber evidence="9">2.6.1.-</ecNumber>
    </recommendedName>
</protein>
<dbReference type="EMBL" id="JAPCID010000006">
    <property type="protein sequence ID" value="MDA0136772.1"/>
    <property type="molecule type" value="Genomic_DNA"/>
</dbReference>
<feature type="domain" description="Aminotransferase class I/classII large" evidence="10">
    <location>
        <begin position="222"/>
        <end position="521"/>
    </location>
</feature>
<proteinExistence type="inferred from homology"/>
<dbReference type="Proteomes" id="UP001147700">
    <property type="component" value="Unassembled WGS sequence"/>
</dbReference>
<dbReference type="GO" id="GO:0016301">
    <property type="term" value="F:kinase activity"/>
    <property type="evidence" value="ECO:0007669"/>
    <property type="project" value="UniProtKB-KW"/>
</dbReference>
<organism evidence="11 12">
    <name type="scientific">Solirubrobacter deserti</name>
    <dbReference type="NCBI Taxonomy" id="2282478"/>
    <lineage>
        <taxon>Bacteria</taxon>
        <taxon>Bacillati</taxon>
        <taxon>Actinomycetota</taxon>
        <taxon>Thermoleophilia</taxon>
        <taxon>Solirubrobacterales</taxon>
        <taxon>Solirubrobacteraceae</taxon>
        <taxon>Solirubrobacter</taxon>
    </lineage>
</organism>
<dbReference type="InterPro" id="IPR004839">
    <property type="entry name" value="Aminotransferase_I/II_large"/>
</dbReference>
<keyword evidence="12" id="KW-1185">Reference proteome</keyword>
<evidence type="ECO:0000256" key="8">
    <source>
        <dbReference type="ARBA" id="ARBA00047481"/>
    </source>
</evidence>
<dbReference type="InterPro" id="IPR027417">
    <property type="entry name" value="P-loop_NTPase"/>
</dbReference>
<dbReference type="EC" id="2.6.1.-" evidence="9"/>
<name>A0ABT4RE14_9ACTN</name>
<reference evidence="11" key="1">
    <citation type="submission" date="2022-10" db="EMBL/GenBank/DDBJ databases">
        <title>The WGS of Solirubrobacter sp. CPCC 204708.</title>
        <authorList>
            <person name="Jiang Z."/>
        </authorList>
    </citation>
    <scope>NUCLEOTIDE SEQUENCE</scope>
    <source>
        <strain evidence="11">CPCC 204708</strain>
    </source>
</reference>
<dbReference type="CDD" id="cd00544">
    <property type="entry name" value="CobU"/>
    <property type="match status" value="1"/>
</dbReference>
<evidence type="ECO:0000313" key="12">
    <source>
        <dbReference type="Proteomes" id="UP001147700"/>
    </source>
</evidence>
<dbReference type="Gene3D" id="3.40.640.10">
    <property type="entry name" value="Type I PLP-dependent aspartate aminotransferase-like (Major domain)"/>
    <property type="match status" value="1"/>
</dbReference>
<evidence type="ECO:0000256" key="1">
    <source>
        <dbReference type="ARBA" id="ARBA00005011"/>
    </source>
</evidence>
<keyword evidence="3 9" id="KW-0032">Aminotransferase</keyword>
<evidence type="ECO:0000256" key="3">
    <source>
        <dbReference type="ARBA" id="ARBA00022576"/>
    </source>
</evidence>
<comment type="catalytic activity">
    <reaction evidence="8">
        <text>L-histidinol phosphate + 2-oxoglutarate = 3-(imidazol-4-yl)-2-oxopropyl phosphate + L-glutamate</text>
        <dbReference type="Rhea" id="RHEA:23744"/>
        <dbReference type="ChEBI" id="CHEBI:16810"/>
        <dbReference type="ChEBI" id="CHEBI:29985"/>
        <dbReference type="ChEBI" id="CHEBI:57766"/>
        <dbReference type="ChEBI" id="CHEBI:57980"/>
        <dbReference type="EC" id="2.6.1.9"/>
    </reaction>
</comment>
<evidence type="ECO:0000256" key="7">
    <source>
        <dbReference type="ARBA" id="ARBA00023102"/>
    </source>
</evidence>
<dbReference type="InterPro" id="IPR003203">
    <property type="entry name" value="CobU/CobP"/>
</dbReference>
<keyword evidence="5 9" id="KW-0808">Transferase</keyword>
<dbReference type="InterPro" id="IPR004838">
    <property type="entry name" value="NHTrfase_class1_PyrdxlP-BS"/>
</dbReference>
<dbReference type="SUPFAM" id="SSF52540">
    <property type="entry name" value="P-loop containing nucleoside triphosphate hydrolases"/>
    <property type="match status" value="1"/>
</dbReference>
<keyword evidence="7" id="KW-0368">Histidine biosynthesis</keyword>
<accession>A0ABT4RE14</accession>
<evidence type="ECO:0000259" key="10">
    <source>
        <dbReference type="Pfam" id="PF00155"/>
    </source>
</evidence>
<dbReference type="Pfam" id="PF02283">
    <property type="entry name" value="CobU"/>
    <property type="match status" value="1"/>
</dbReference>
<keyword evidence="4" id="KW-0028">Amino-acid biosynthesis</keyword>
<dbReference type="InterPro" id="IPR050106">
    <property type="entry name" value="HistidinolP_aminotransfase"/>
</dbReference>
<comment type="cofactor">
    <cofactor evidence="9">
        <name>pyridoxal 5'-phosphate</name>
        <dbReference type="ChEBI" id="CHEBI:597326"/>
    </cofactor>
</comment>
<comment type="similarity">
    <text evidence="2">Belongs to the class-II pyridoxal-phosphate-dependent aminotransferase family. Histidinol-phosphate aminotransferase subfamily.</text>
</comment>
<comment type="similarity">
    <text evidence="9">Belongs to the class-I pyridoxal-phosphate-dependent aminotransferase family.</text>
</comment>
<dbReference type="InterPro" id="IPR015424">
    <property type="entry name" value="PyrdxlP-dep_Trfase"/>
</dbReference>
<dbReference type="InterPro" id="IPR015421">
    <property type="entry name" value="PyrdxlP-dep_Trfase_major"/>
</dbReference>
<dbReference type="PANTHER" id="PTHR43643:SF6">
    <property type="entry name" value="HISTIDINOL-PHOSPHATE AMINOTRANSFERASE"/>
    <property type="match status" value="1"/>
</dbReference>
<dbReference type="PROSITE" id="PS00105">
    <property type="entry name" value="AA_TRANSFER_CLASS_1"/>
    <property type="match status" value="1"/>
</dbReference>
<keyword evidence="11" id="KW-0548">Nucleotidyltransferase</keyword>
<dbReference type="Gene3D" id="3.40.50.300">
    <property type="entry name" value="P-loop containing nucleotide triphosphate hydrolases"/>
    <property type="match status" value="1"/>
</dbReference>
<dbReference type="CDD" id="cd00609">
    <property type="entry name" value="AAT_like"/>
    <property type="match status" value="1"/>
</dbReference>
<dbReference type="PANTHER" id="PTHR43643">
    <property type="entry name" value="HISTIDINOL-PHOSPHATE AMINOTRANSFERASE 2"/>
    <property type="match status" value="1"/>
</dbReference>
<evidence type="ECO:0000256" key="4">
    <source>
        <dbReference type="ARBA" id="ARBA00022605"/>
    </source>
</evidence>
<dbReference type="InterPro" id="IPR015422">
    <property type="entry name" value="PyrdxlP-dep_Trfase_small"/>
</dbReference>
<dbReference type="GO" id="GO:0016779">
    <property type="term" value="F:nucleotidyltransferase activity"/>
    <property type="evidence" value="ECO:0007669"/>
    <property type="project" value="UniProtKB-KW"/>
</dbReference>
<gene>
    <name evidence="11" type="ORF">OJ962_04625</name>
</gene>
<dbReference type="Pfam" id="PF00155">
    <property type="entry name" value="Aminotran_1_2"/>
    <property type="match status" value="1"/>
</dbReference>
<keyword evidence="6" id="KW-0663">Pyridoxal phosphate</keyword>
<evidence type="ECO:0000256" key="9">
    <source>
        <dbReference type="RuleBase" id="RU000481"/>
    </source>
</evidence>
<keyword evidence="11" id="KW-0418">Kinase</keyword>
<dbReference type="Gene3D" id="3.90.1150.10">
    <property type="entry name" value="Aspartate Aminotransferase, domain 1"/>
    <property type="match status" value="1"/>
</dbReference>
<comment type="caution">
    <text evidence="11">The sequence shown here is derived from an EMBL/GenBank/DDBJ whole genome shotgun (WGS) entry which is preliminary data.</text>
</comment>
<evidence type="ECO:0000313" key="11">
    <source>
        <dbReference type="EMBL" id="MDA0136772.1"/>
    </source>
</evidence>